<dbReference type="CDD" id="cd06170">
    <property type="entry name" value="LuxR_C_like"/>
    <property type="match status" value="1"/>
</dbReference>
<proteinExistence type="predicted"/>
<dbReference type="Gene3D" id="1.25.40.10">
    <property type="entry name" value="Tetratricopeptide repeat domain"/>
    <property type="match status" value="1"/>
</dbReference>
<dbReference type="SMART" id="SM00421">
    <property type="entry name" value="HTH_LUXR"/>
    <property type="match status" value="1"/>
</dbReference>
<dbReference type="AlphaFoldDB" id="A0A212LYI4"/>
<dbReference type="PROSITE" id="PS50043">
    <property type="entry name" value="HTH_LUXR_2"/>
    <property type="match status" value="1"/>
</dbReference>
<protein>
    <submittedName>
        <fullName evidence="5">ATP-dependent transcriptional regulator</fullName>
    </submittedName>
</protein>
<dbReference type="InterPro" id="IPR016032">
    <property type="entry name" value="Sig_transdc_resp-reg_C-effctor"/>
</dbReference>
<reference evidence="5" key="1">
    <citation type="submission" date="2016-08" db="EMBL/GenBank/DDBJ databases">
        <authorList>
            <person name="Seilhamer J.J."/>
        </authorList>
    </citation>
    <scope>NUCLEOTIDE SEQUENCE</scope>
    <source>
        <strain evidence="5">86</strain>
    </source>
</reference>
<feature type="domain" description="HTH luxR-type" evidence="4">
    <location>
        <begin position="765"/>
        <end position="830"/>
    </location>
</feature>
<dbReference type="PANTHER" id="PTHR44688">
    <property type="entry name" value="DNA-BINDING TRANSCRIPTIONAL ACTIVATOR DEVR_DOSR"/>
    <property type="match status" value="1"/>
</dbReference>
<keyword evidence="2" id="KW-0238">DNA-binding</keyword>
<gene>
    <name evidence="5" type="ORF">KL86SPO_50394</name>
</gene>
<evidence type="ECO:0000313" key="5">
    <source>
        <dbReference type="EMBL" id="SCM82623.1"/>
    </source>
</evidence>
<dbReference type="EMBL" id="FMJE01000005">
    <property type="protein sequence ID" value="SCM82623.1"/>
    <property type="molecule type" value="Genomic_DNA"/>
</dbReference>
<dbReference type="InterPro" id="IPR049945">
    <property type="entry name" value="AAA_22"/>
</dbReference>
<name>A0A212LYI4_9FIRM</name>
<dbReference type="SUPFAM" id="SSF46894">
    <property type="entry name" value="C-terminal effector domain of the bipartite response regulators"/>
    <property type="match status" value="1"/>
</dbReference>
<dbReference type="PANTHER" id="PTHR44688:SF16">
    <property type="entry name" value="DNA-BINDING TRANSCRIPTIONAL ACTIVATOR DEVR_DOSR"/>
    <property type="match status" value="1"/>
</dbReference>
<dbReference type="InterPro" id="IPR027417">
    <property type="entry name" value="P-loop_NTPase"/>
</dbReference>
<dbReference type="InterPro" id="IPR036388">
    <property type="entry name" value="WH-like_DNA-bd_sf"/>
</dbReference>
<dbReference type="RefSeq" id="WP_288185263.1">
    <property type="nucleotide sequence ID" value="NZ_LT608335.1"/>
</dbReference>
<evidence type="ECO:0000256" key="2">
    <source>
        <dbReference type="ARBA" id="ARBA00023125"/>
    </source>
</evidence>
<dbReference type="GO" id="GO:0006355">
    <property type="term" value="P:regulation of DNA-templated transcription"/>
    <property type="evidence" value="ECO:0007669"/>
    <property type="project" value="InterPro"/>
</dbReference>
<organism evidence="5">
    <name type="scientific">uncultured Sporomusa sp</name>
    <dbReference type="NCBI Taxonomy" id="307249"/>
    <lineage>
        <taxon>Bacteria</taxon>
        <taxon>Bacillati</taxon>
        <taxon>Bacillota</taxon>
        <taxon>Negativicutes</taxon>
        <taxon>Selenomonadales</taxon>
        <taxon>Sporomusaceae</taxon>
        <taxon>Sporomusa</taxon>
        <taxon>environmental samples</taxon>
    </lineage>
</organism>
<evidence type="ECO:0000259" key="4">
    <source>
        <dbReference type="PROSITE" id="PS50043"/>
    </source>
</evidence>
<accession>A0A212LYI4</accession>
<dbReference type="SUPFAM" id="SSF52540">
    <property type="entry name" value="P-loop containing nucleoside triphosphate hydrolases"/>
    <property type="match status" value="1"/>
</dbReference>
<dbReference type="InterPro" id="IPR059106">
    <property type="entry name" value="WHD_MalT"/>
</dbReference>
<dbReference type="InterPro" id="IPR000792">
    <property type="entry name" value="Tscrpt_reg_LuxR_C"/>
</dbReference>
<sequence length="842" mass="95552">MTTVKRYNTKKLYFPERITAALGEIFDYPLAAVEAPMGYGKTTAVREYLNKSTAHVLWQMVYDNSLSNFWQAFSNLFSQVDTDCGQKLLFLGFPADSVSLQEALGIIAKTELSARTVLVIDDYHLVETTEIDRFIEFLALNRITNLHIVLIARFIGLQSREELLLKGYLYHIAQETFELTPQEIAGYYKTCGIGLKGSEADELYAVTRGWISALYLLMPEFIATGGCAPESCIYKLIEQAVYTSLAVEMQEFLLTLSIFDSFTFEQAVHMWGKDNAGELLAELTGKNIFIKYDARTRTYYPHSIFTGFLREVLACKALHHRHDLYQKAAHWHLKNGEYPVARRYFYECGDFDNILAALEADKAADYTSAARDTELLKSYLEECPKEIKARHHYAMLNYALHLFVHNEMTLFSELCSEFIGNLHTDESLDARARESLSGEAELLLSFTAYNDLKRMSAHYRAAWELLGRSSSVCYNGTNWTFGSYSVLYLYYRESGKLEETVRDLRQSLSCYVRLTDGHGSGAEYVMEAERYFNTGDFVNAEIVLHKALYHARAGMQTGIIICALFLQIRLAIVQGDSSGIAAGLQQLRTDITGGRRHLFLHTVELCEGYLYALLQQADKIPHWITEGRVNDSCLLFPAFGAFNMVYGRVLLVRGEYLKLIGSAEYFFDTAAIFPNLLGHIYTYIYLAAANKRICKEAEALSNLRSALDIAMADKLYMPFVENCDYIKPLLKKLAESGFCREDIGKILALCASRQKTVARIVRNYCFRGAPKLTRREQEIACLAAKGMNNREIGERLFISENTVKTQLKSVFEKLGISSRVLLKQRLDSTNCNKLSEFHSLGD</sequence>
<dbReference type="Pfam" id="PF25873">
    <property type="entry name" value="WHD_MalT"/>
    <property type="match status" value="1"/>
</dbReference>
<dbReference type="GO" id="GO:0016887">
    <property type="term" value="F:ATP hydrolysis activity"/>
    <property type="evidence" value="ECO:0007669"/>
    <property type="project" value="InterPro"/>
</dbReference>
<keyword evidence="3" id="KW-0804">Transcription</keyword>
<dbReference type="Pfam" id="PF00196">
    <property type="entry name" value="GerE"/>
    <property type="match status" value="1"/>
</dbReference>
<dbReference type="InterPro" id="IPR011990">
    <property type="entry name" value="TPR-like_helical_dom_sf"/>
</dbReference>
<dbReference type="Pfam" id="PF13401">
    <property type="entry name" value="AAA_22"/>
    <property type="match status" value="1"/>
</dbReference>
<dbReference type="Gene3D" id="1.10.10.10">
    <property type="entry name" value="Winged helix-like DNA-binding domain superfamily/Winged helix DNA-binding domain"/>
    <property type="match status" value="1"/>
</dbReference>
<evidence type="ECO:0000256" key="3">
    <source>
        <dbReference type="ARBA" id="ARBA00023163"/>
    </source>
</evidence>
<dbReference type="PROSITE" id="PS00622">
    <property type="entry name" value="HTH_LUXR_1"/>
    <property type="match status" value="1"/>
</dbReference>
<evidence type="ECO:0000256" key="1">
    <source>
        <dbReference type="ARBA" id="ARBA00023015"/>
    </source>
</evidence>
<keyword evidence="1" id="KW-0805">Transcription regulation</keyword>
<dbReference type="PRINTS" id="PR00038">
    <property type="entry name" value="HTHLUXR"/>
</dbReference>
<dbReference type="Gene3D" id="3.40.50.300">
    <property type="entry name" value="P-loop containing nucleotide triphosphate hydrolases"/>
    <property type="match status" value="1"/>
</dbReference>
<dbReference type="GO" id="GO:0003677">
    <property type="term" value="F:DNA binding"/>
    <property type="evidence" value="ECO:0007669"/>
    <property type="project" value="UniProtKB-KW"/>
</dbReference>